<dbReference type="InterPro" id="IPR023828">
    <property type="entry name" value="Peptidase_S8_Ser-AS"/>
</dbReference>
<evidence type="ECO:0000259" key="7">
    <source>
        <dbReference type="Pfam" id="PF00082"/>
    </source>
</evidence>
<evidence type="ECO:0000313" key="9">
    <source>
        <dbReference type="EMBL" id="KAL3231684.1"/>
    </source>
</evidence>
<feature type="domain" description="Peptidase S8/S53" evidence="7">
    <location>
        <begin position="208"/>
        <end position="454"/>
    </location>
</feature>
<dbReference type="EMBL" id="JBEVYD010000006">
    <property type="protein sequence ID" value="KAL3231684.1"/>
    <property type="molecule type" value="Genomic_DNA"/>
</dbReference>
<keyword evidence="3 5" id="KW-0378">Hydrolase</keyword>
<dbReference type="InterPro" id="IPR022398">
    <property type="entry name" value="Peptidase_S8_His-AS"/>
</dbReference>
<dbReference type="Proteomes" id="UP001623330">
    <property type="component" value="Unassembled WGS sequence"/>
</dbReference>
<feature type="active site" description="Charge relay system" evidence="5">
    <location>
        <position position="214"/>
    </location>
</feature>
<evidence type="ECO:0000256" key="3">
    <source>
        <dbReference type="ARBA" id="ARBA00022801"/>
    </source>
</evidence>
<evidence type="ECO:0000256" key="1">
    <source>
        <dbReference type="ARBA" id="ARBA00011073"/>
    </source>
</evidence>
<dbReference type="Pfam" id="PF05922">
    <property type="entry name" value="Inhibitor_I9"/>
    <property type="match status" value="1"/>
</dbReference>
<evidence type="ECO:0000256" key="2">
    <source>
        <dbReference type="ARBA" id="ARBA00022670"/>
    </source>
</evidence>
<dbReference type="SUPFAM" id="SSF54897">
    <property type="entry name" value="Protease propeptides/inhibitors"/>
    <property type="match status" value="1"/>
</dbReference>
<dbReference type="PANTHER" id="PTHR43806:SF11">
    <property type="entry name" value="CEREVISIN-RELATED"/>
    <property type="match status" value="1"/>
</dbReference>
<keyword evidence="10" id="KW-1185">Reference proteome</keyword>
<dbReference type="PRINTS" id="PR00723">
    <property type="entry name" value="SUBTILISIN"/>
</dbReference>
<reference evidence="9 10" key="1">
    <citation type="submission" date="2024-05" db="EMBL/GenBank/DDBJ databases">
        <title>Long read based assembly of the Candida bracarensis genome reveals expanded adhesin content.</title>
        <authorList>
            <person name="Marcet-Houben M."/>
            <person name="Ksiezopolska E."/>
            <person name="Gabaldon T."/>
        </authorList>
    </citation>
    <scope>NUCLEOTIDE SEQUENCE [LARGE SCALE GENOMIC DNA]</scope>
    <source>
        <strain evidence="9 10">CBM6</strain>
    </source>
</reference>
<dbReference type="PROSITE" id="PS00137">
    <property type="entry name" value="SUBTILASE_HIS"/>
    <property type="match status" value="1"/>
</dbReference>
<comment type="similarity">
    <text evidence="1 5 6">Belongs to the peptidase S8 family.</text>
</comment>
<dbReference type="InterPro" id="IPR015500">
    <property type="entry name" value="Peptidase_S8_subtilisin-rel"/>
</dbReference>
<dbReference type="InterPro" id="IPR036852">
    <property type="entry name" value="Peptidase_S8/S53_dom_sf"/>
</dbReference>
<dbReference type="PANTHER" id="PTHR43806">
    <property type="entry name" value="PEPTIDASE S8"/>
    <property type="match status" value="1"/>
</dbReference>
<evidence type="ECO:0000313" key="10">
    <source>
        <dbReference type="Proteomes" id="UP001623330"/>
    </source>
</evidence>
<comment type="caution">
    <text evidence="9">The sequence shown here is derived from an EMBL/GenBank/DDBJ whole genome shotgun (WGS) entry which is preliminary data.</text>
</comment>
<feature type="active site" description="Charge relay system" evidence="5">
    <location>
        <position position="407"/>
    </location>
</feature>
<organism evidence="9 10">
    <name type="scientific">Nakaseomyces bracarensis</name>
    <dbReference type="NCBI Taxonomy" id="273131"/>
    <lineage>
        <taxon>Eukaryota</taxon>
        <taxon>Fungi</taxon>
        <taxon>Dikarya</taxon>
        <taxon>Ascomycota</taxon>
        <taxon>Saccharomycotina</taxon>
        <taxon>Saccharomycetes</taxon>
        <taxon>Saccharomycetales</taxon>
        <taxon>Saccharomycetaceae</taxon>
        <taxon>Nakaseomyces</taxon>
    </lineage>
</organism>
<feature type="domain" description="Inhibitor I9" evidence="8">
    <location>
        <begin position="74"/>
        <end position="168"/>
    </location>
</feature>
<dbReference type="PROSITE" id="PS00136">
    <property type="entry name" value="SUBTILASE_ASP"/>
    <property type="match status" value="1"/>
</dbReference>
<evidence type="ECO:0000256" key="5">
    <source>
        <dbReference type="PROSITE-ProRule" id="PRU01240"/>
    </source>
</evidence>
<dbReference type="CDD" id="cd04077">
    <property type="entry name" value="Peptidases_S8_PCSK9_ProteinaseK_like"/>
    <property type="match status" value="1"/>
</dbReference>
<feature type="active site" description="Charge relay system" evidence="5">
    <location>
        <position position="246"/>
    </location>
</feature>
<evidence type="ECO:0000259" key="8">
    <source>
        <dbReference type="Pfam" id="PF05922"/>
    </source>
</evidence>
<dbReference type="Gene3D" id="3.30.70.80">
    <property type="entry name" value="Peptidase S8 propeptide/proteinase inhibitor I9"/>
    <property type="match status" value="1"/>
</dbReference>
<dbReference type="InterPro" id="IPR023827">
    <property type="entry name" value="Peptidase_S8_Asp-AS"/>
</dbReference>
<proteinExistence type="inferred from homology"/>
<sequence length="483" mass="53398">MKLRNIISTAILTVSVNGALLPELNRDIPLNLDDSLMQRMFGWLWNDGEVGESSIPRVNLYFDQSKMERVIPNRYIILFKEGFSKSLINDHMALVNSVNDRTVKLYNDEFFTPTQYNDLLTRGIGIQHEFNIGGLISGYVGYFTEQTVELISKSPIVEIIEHDSIVKADEFQEQKKVPWGLARISQRERLPILGKRFYKYDDQAGSDTVTFVVDTGIYIDHEDFEGRASWGKTIVENDNDEDLNGHGTHCAGTIASKHYGVAKKAEVIAVKVLRSDGSGSMSDVIRGVEYTVEAYRDFLKKRKNFKGAAANMSLGAWKSYVLNKAMDAAVASGVNYAVAAGNESDDACNSSPASAWRPLTVGASTLSEDVAFFSNYGRCVDIFAPGVNVMSTYIGAQNASYSLSGTSMASPHVAGIIAYFLSLQPEYKSQFHLDNTIVSSEVLKKKILHFATNGTLGQVPAETPNRLAFNGAGQNLTDFWTYE</sequence>
<dbReference type="Pfam" id="PF00082">
    <property type="entry name" value="Peptidase_S8"/>
    <property type="match status" value="1"/>
</dbReference>
<name>A0ABR4NT84_9SACH</name>
<dbReference type="PROSITE" id="PS51892">
    <property type="entry name" value="SUBTILASE"/>
    <property type="match status" value="1"/>
</dbReference>
<gene>
    <name evidence="9" type="ORF">RNJ44_00219</name>
</gene>
<dbReference type="InterPro" id="IPR037045">
    <property type="entry name" value="S8pro/Inhibitor_I9_sf"/>
</dbReference>
<keyword evidence="4 5" id="KW-0720">Serine protease</keyword>
<dbReference type="Gene3D" id="3.40.50.200">
    <property type="entry name" value="Peptidase S8/S53 domain"/>
    <property type="match status" value="1"/>
</dbReference>
<evidence type="ECO:0000256" key="6">
    <source>
        <dbReference type="RuleBase" id="RU003355"/>
    </source>
</evidence>
<dbReference type="InterPro" id="IPR034193">
    <property type="entry name" value="PCSK9_ProteinaseK-like"/>
</dbReference>
<dbReference type="SUPFAM" id="SSF52743">
    <property type="entry name" value="Subtilisin-like"/>
    <property type="match status" value="1"/>
</dbReference>
<protein>
    <submittedName>
        <fullName evidence="9">Uncharacterized protein</fullName>
    </submittedName>
</protein>
<dbReference type="PROSITE" id="PS00138">
    <property type="entry name" value="SUBTILASE_SER"/>
    <property type="match status" value="1"/>
</dbReference>
<accession>A0ABR4NT84</accession>
<dbReference type="InterPro" id="IPR010259">
    <property type="entry name" value="S8pro/Inhibitor_I9"/>
</dbReference>
<evidence type="ECO:0000256" key="4">
    <source>
        <dbReference type="ARBA" id="ARBA00022825"/>
    </source>
</evidence>
<dbReference type="InterPro" id="IPR000209">
    <property type="entry name" value="Peptidase_S8/S53_dom"/>
</dbReference>
<keyword evidence="2 5" id="KW-0645">Protease</keyword>
<dbReference type="InterPro" id="IPR050131">
    <property type="entry name" value="Peptidase_S8_subtilisin-like"/>
</dbReference>